<organism evidence="2 3">
    <name type="scientific">Candidatus Acutalibacter pullicola</name>
    <dbReference type="NCBI Taxonomy" id="2838417"/>
    <lineage>
        <taxon>Bacteria</taxon>
        <taxon>Bacillati</taxon>
        <taxon>Bacillota</taxon>
        <taxon>Clostridia</taxon>
        <taxon>Eubacteriales</taxon>
        <taxon>Acutalibacteraceae</taxon>
        <taxon>Acutalibacter</taxon>
    </lineage>
</organism>
<reference evidence="2" key="1">
    <citation type="journal article" date="2021" name="PeerJ">
        <title>Extensive microbial diversity within the chicken gut microbiome revealed by metagenomics and culture.</title>
        <authorList>
            <person name="Gilroy R."/>
            <person name="Ravi A."/>
            <person name="Getino M."/>
            <person name="Pursley I."/>
            <person name="Horton D.L."/>
            <person name="Alikhan N.F."/>
            <person name="Baker D."/>
            <person name="Gharbi K."/>
            <person name="Hall N."/>
            <person name="Watson M."/>
            <person name="Adriaenssens E.M."/>
            <person name="Foster-Nyarko E."/>
            <person name="Jarju S."/>
            <person name="Secka A."/>
            <person name="Antonio M."/>
            <person name="Oren A."/>
            <person name="Chaudhuri R.R."/>
            <person name="La Ragione R."/>
            <person name="Hildebrand F."/>
            <person name="Pallen M.J."/>
        </authorList>
    </citation>
    <scope>NUCLEOTIDE SEQUENCE</scope>
    <source>
        <strain evidence="2">CHK185-1770</strain>
    </source>
</reference>
<evidence type="ECO:0000313" key="3">
    <source>
        <dbReference type="Proteomes" id="UP000826793"/>
    </source>
</evidence>
<feature type="domain" description="Nucleoside transporter/FeoB GTPase Gate" evidence="1">
    <location>
        <begin position="44"/>
        <end position="152"/>
    </location>
</feature>
<dbReference type="EMBL" id="DWXG01000005">
    <property type="protein sequence ID" value="HJB97086.1"/>
    <property type="molecule type" value="Genomic_DNA"/>
</dbReference>
<sequence length="194" mass="20839">MLNSIWFGMMAASILCAAATGRLGELSTALLEGAQNAVEFSILLLGSMCVWLGFLQVAEESGLSRLFARLLSPVIRRLFPEYGQDLEVQGKISMNLSANLLGLGNAATPLGLAAMEAMKEKNPGQTPTRGMILFVVMNTASLQLIPMNMAAMRAANGSVEPFGILPEIWLTSAASLAVSLAACKLLERHWVWNR</sequence>
<comment type="caution">
    <text evidence="2">The sequence shown here is derived from an EMBL/GenBank/DDBJ whole genome shotgun (WGS) entry which is preliminary data.</text>
</comment>
<evidence type="ECO:0000313" key="2">
    <source>
        <dbReference type="EMBL" id="HJB97086.1"/>
    </source>
</evidence>
<protein>
    <submittedName>
        <fullName evidence="2">Spore maturation protein A</fullName>
    </submittedName>
</protein>
<gene>
    <name evidence="2" type="ORF">H9710_00720</name>
</gene>
<accession>A0A9D2MU17</accession>
<dbReference type="AlphaFoldDB" id="A0A9D2MU17"/>
<dbReference type="InterPro" id="IPR011642">
    <property type="entry name" value="Gate_dom"/>
</dbReference>
<dbReference type="Proteomes" id="UP000826793">
    <property type="component" value="Unassembled WGS sequence"/>
</dbReference>
<evidence type="ECO:0000259" key="1">
    <source>
        <dbReference type="Pfam" id="PF07670"/>
    </source>
</evidence>
<reference evidence="2" key="2">
    <citation type="submission" date="2021-04" db="EMBL/GenBank/DDBJ databases">
        <authorList>
            <person name="Gilroy R."/>
        </authorList>
    </citation>
    <scope>NUCLEOTIDE SEQUENCE</scope>
    <source>
        <strain evidence="2">CHK185-1770</strain>
    </source>
</reference>
<proteinExistence type="predicted"/>
<name>A0A9D2MU17_9FIRM</name>
<dbReference type="Pfam" id="PF07670">
    <property type="entry name" value="Gate"/>
    <property type="match status" value="1"/>
</dbReference>